<dbReference type="GO" id="GO:0000324">
    <property type="term" value="C:fungal-type vacuole"/>
    <property type="evidence" value="ECO:0007669"/>
    <property type="project" value="TreeGrafter"/>
</dbReference>
<dbReference type="RefSeq" id="XP_007780262.1">
    <property type="nucleotide sequence ID" value="XM_007782072.1"/>
</dbReference>
<feature type="signal peptide" evidence="3">
    <location>
        <begin position="1"/>
        <end position="31"/>
    </location>
</feature>
<sequence length="405" mass="40864">MRLSAGSLLDPMANLYSTFALLLLLASSAYAQSDLPDLSTAERPGEASTTADAPSTTTRGRATTTEAESTAESTAEATETAEPTESSDESTATSDETTTALRAAPVTSAPSIPTSSIYHLTNVPTIAGAGIPTMVVPYTANAPFMQKTTLPEGTVFICAGAILGFLGASILAWRGLVAWSLHRSVKRAALGQNYPTDLKSAFRAPGGGQGGFYSAAAQGSAMSLDRLNSAAGGVGKAHRGATTPSRGSLFFSPTADTGMHGALDRNSAYLPAGFYSATAASPAGGAGTTHIGGSPSTSVYGSSAQGYSRTRSYVDATPPASPGLHSHRSTMLSDRGGRGTPDTYARSSMVGTVGGGYMGALGQSGSSSTLNLTVPGGTSAAGGRAPSAYLEDLFESHGQEGAGRY</sequence>
<evidence type="ECO:0000256" key="2">
    <source>
        <dbReference type="SAM" id="Phobius"/>
    </source>
</evidence>
<evidence type="ECO:0000256" key="3">
    <source>
        <dbReference type="SAM" id="SignalP"/>
    </source>
</evidence>
<feature type="region of interest" description="Disordered" evidence="1">
    <location>
        <begin position="284"/>
        <end position="303"/>
    </location>
</feature>
<keyword evidence="2" id="KW-0812">Transmembrane</keyword>
<feature type="region of interest" description="Disordered" evidence="1">
    <location>
        <begin position="315"/>
        <end position="343"/>
    </location>
</feature>
<dbReference type="OrthoDB" id="4065319at2759"/>
<reference evidence="5" key="1">
    <citation type="submission" date="2012-06" db="EMBL/GenBank/DDBJ databases">
        <title>The genome sequence of Coniosporium apollinis CBS 100218.</title>
        <authorList>
            <consortium name="The Broad Institute Genome Sequencing Platform"/>
            <person name="Cuomo C."/>
            <person name="Gorbushina A."/>
            <person name="Noack S."/>
            <person name="Walker B."/>
            <person name="Young S.K."/>
            <person name="Zeng Q."/>
            <person name="Gargeya S."/>
            <person name="Fitzgerald M."/>
            <person name="Haas B."/>
            <person name="Abouelleil A."/>
            <person name="Alvarado L."/>
            <person name="Arachchi H.M."/>
            <person name="Berlin A.M."/>
            <person name="Chapman S.B."/>
            <person name="Goldberg J."/>
            <person name="Griggs A."/>
            <person name="Gujja S."/>
            <person name="Hansen M."/>
            <person name="Howarth C."/>
            <person name="Imamovic A."/>
            <person name="Larimer J."/>
            <person name="McCowan C."/>
            <person name="Montmayeur A."/>
            <person name="Murphy C."/>
            <person name="Neiman D."/>
            <person name="Pearson M."/>
            <person name="Priest M."/>
            <person name="Roberts A."/>
            <person name="Saif S."/>
            <person name="Shea T."/>
            <person name="Sisk P."/>
            <person name="Sykes S."/>
            <person name="Wortman J."/>
            <person name="Nusbaum C."/>
            <person name="Birren B."/>
        </authorList>
    </citation>
    <scope>NUCLEOTIDE SEQUENCE [LARGE SCALE GENOMIC DNA]</scope>
    <source>
        <strain evidence="5">CBS 100218</strain>
    </source>
</reference>
<name>R7YSR8_CONA1</name>
<protein>
    <submittedName>
        <fullName evidence="4">Uncharacterized protein</fullName>
    </submittedName>
</protein>
<organism evidence="4 5">
    <name type="scientific">Coniosporium apollinis (strain CBS 100218)</name>
    <name type="common">Rock-inhabiting black yeast</name>
    <dbReference type="NCBI Taxonomy" id="1168221"/>
    <lineage>
        <taxon>Eukaryota</taxon>
        <taxon>Fungi</taxon>
        <taxon>Dikarya</taxon>
        <taxon>Ascomycota</taxon>
        <taxon>Pezizomycotina</taxon>
        <taxon>Dothideomycetes</taxon>
        <taxon>Dothideomycetes incertae sedis</taxon>
        <taxon>Coniosporium</taxon>
    </lineage>
</organism>
<feature type="compositionally biased region" description="Low complexity" evidence="1">
    <location>
        <begin position="47"/>
        <end position="100"/>
    </location>
</feature>
<dbReference type="EMBL" id="JH767571">
    <property type="protein sequence ID" value="EON64945.1"/>
    <property type="molecule type" value="Genomic_DNA"/>
</dbReference>
<accession>R7YSR8</accession>
<gene>
    <name evidence="4" type="ORF">W97_04179</name>
</gene>
<dbReference type="GeneID" id="19901490"/>
<feature type="transmembrane region" description="Helical" evidence="2">
    <location>
        <begin position="154"/>
        <end position="177"/>
    </location>
</feature>
<evidence type="ECO:0000256" key="1">
    <source>
        <dbReference type="SAM" id="MobiDB-lite"/>
    </source>
</evidence>
<keyword evidence="2" id="KW-0472">Membrane</keyword>
<dbReference type="AlphaFoldDB" id="R7YSR8"/>
<evidence type="ECO:0000313" key="5">
    <source>
        <dbReference type="Proteomes" id="UP000016924"/>
    </source>
</evidence>
<proteinExistence type="predicted"/>
<keyword evidence="3" id="KW-0732">Signal</keyword>
<dbReference type="OMA" id="ANAPYMQ"/>
<evidence type="ECO:0000313" key="4">
    <source>
        <dbReference type="EMBL" id="EON64945.1"/>
    </source>
</evidence>
<feature type="chain" id="PRO_5004450069" evidence="3">
    <location>
        <begin position="32"/>
        <end position="405"/>
    </location>
</feature>
<dbReference type="eggNOG" id="ENOG502S625">
    <property type="taxonomic scope" value="Eukaryota"/>
</dbReference>
<keyword evidence="5" id="KW-1185">Reference proteome</keyword>
<dbReference type="HOGENOM" id="CLU_037244_1_0_1"/>
<dbReference type="InterPro" id="IPR051009">
    <property type="entry name" value="PRM"/>
</dbReference>
<feature type="region of interest" description="Disordered" evidence="1">
    <location>
        <begin position="37"/>
        <end position="106"/>
    </location>
</feature>
<dbReference type="PANTHER" id="PTHR36089">
    <property type="entry name" value="CHITIN SYNTHASE 3 COMPLEX PROTEIN CSI2-RELATED"/>
    <property type="match status" value="1"/>
</dbReference>
<feature type="compositionally biased region" description="Polar residues" evidence="1">
    <location>
        <begin position="294"/>
        <end position="303"/>
    </location>
</feature>
<keyword evidence="2" id="KW-1133">Transmembrane helix</keyword>
<dbReference type="Proteomes" id="UP000016924">
    <property type="component" value="Unassembled WGS sequence"/>
</dbReference>
<dbReference type="PANTHER" id="PTHR36089:SF1">
    <property type="entry name" value="CHITIN SYNTHASE 3 COMPLEX PROTEIN CSI2-RELATED"/>
    <property type="match status" value="1"/>
</dbReference>